<dbReference type="PANTHER" id="PTHR43135:SF3">
    <property type="entry name" value="ALPHA-D-RIBOSE 1-METHYLPHOSPHONATE 5-TRIPHOSPHATE DIPHOSPHATASE"/>
    <property type="match status" value="1"/>
</dbReference>
<dbReference type="SUPFAM" id="SSF51556">
    <property type="entry name" value="Metallo-dependent hydrolases"/>
    <property type="match status" value="1"/>
</dbReference>
<dbReference type="RefSeq" id="WP_311761695.1">
    <property type="nucleotide sequence ID" value="NZ_JAVRQI010000027.1"/>
</dbReference>
<evidence type="ECO:0000256" key="2">
    <source>
        <dbReference type="SAM" id="SignalP"/>
    </source>
</evidence>
<reference evidence="5" key="1">
    <citation type="submission" date="2023-07" db="EMBL/GenBank/DDBJ databases">
        <title>Characterization of two Paracoccaceae strains isolated from Phycosphere and proposal of Xinfangfangia lacusdiani sp. nov.</title>
        <authorList>
            <person name="Deng Y."/>
            <person name="Zhang Y.Q."/>
        </authorList>
    </citation>
    <scope>NUCLEOTIDE SEQUENCE [LARGE SCALE GENOMIC DNA]</scope>
    <source>
        <strain evidence="5">CPCC 101403</strain>
    </source>
</reference>
<accession>A0ABU3EMF8</accession>
<organism evidence="4 5">
    <name type="scientific">Paracoccus broussonetiae</name>
    <dbReference type="NCBI Taxonomy" id="3075834"/>
    <lineage>
        <taxon>Bacteria</taxon>
        <taxon>Pseudomonadati</taxon>
        <taxon>Pseudomonadota</taxon>
        <taxon>Alphaproteobacteria</taxon>
        <taxon>Rhodobacterales</taxon>
        <taxon>Paracoccaceae</taxon>
        <taxon>Paracoccus</taxon>
    </lineage>
</organism>
<dbReference type="Gene3D" id="3.20.20.140">
    <property type="entry name" value="Metal-dependent hydrolases"/>
    <property type="match status" value="1"/>
</dbReference>
<comment type="caution">
    <text evidence="4">The sequence shown here is derived from an EMBL/GenBank/DDBJ whole genome shotgun (WGS) entry which is preliminary data.</text>
</comment>
<protein>
    <submittedName>
        <fullName evidence="4">Amidohydrolase family protein</fullName>
    </submittedName>
</protein>
<gene>
    <name evidence="4" type="ORF">RM190_22310</name>
</gene>
<feature type="chain" id="PRO_5045489411" evidence="2">
    <location>
        <begin position="24"/>
        <end position="447"/>
    </location>
</feature>
<keyword evidence="2" id="KW-0732">Signal</keyword>
<dbReference type="Proteomes" id="UP001251085">
    <property type="component" value="Unassembled WGS sequence"/>
</dbReference>
<sequence length="447" mass="48224">MRLKSLRLLALAIGLGLPQASLAEPTALTADGYIDVLTGDVVRDAVIVVDNGRILAAGTAADTAIPDDARRVDLPGKWLVPGLMNVHVHLGLILPGIQMLELADESEAALALRMADNAYKSLLSGVTTIRLTGEVRHADLAVARAIERGQFPGPRIFTAAEIVSITGGHGTTLEPTNDGPYEVRKETRRQIRAGADWIKIAITGGIGTPGGGVAQGLMMPDEIQAAVEIATRHGVKVTAHSGSSDATREAVNLGVKGIEHGYFLDREVLQLMHEKDVWFVPTMIVSQPATFEFFRRIGAPDWYMARVKEVGVDHWKALKTAVEEGVNIALGSDQFPFEPNDGTTATIREAEYYLEAGMTPLEALQAATIQPARMLEIEDQTGSLSVGKLADIVAVQGNPLEDFHALRSLGFVMKGGHVYRNDWGEDDARTVPLPDEEPTDAHYHDPF</sequence>
<feature type="signal peptide" evidence="2">
    <location>
        <begin position="1"/>
        <end position="23"/>
    </location>
</feature>
<proteinExistence type="predicted"/>
<dbReference type="PANTHER" id="PTHR43135">
    <property type="entry name" value="ALPHA-D-RIBOSE 1-METHYLPHOSPHONATE 5-TRIPHOSPHATE DIPHOSPHATASE"/>
    <property type="match status" value="1"/>
</dbReference>
<evidence type="ECO:0000313" key="4">
    <source>
        <dbReference type="EMBL" id="MDT1064610.1"/>
    </source>
</evidence>
<dbReference type="Pfam" id="PF01979">
    <property type="entry name" value="Amidohydro_1"/>
    <property type="match status" value="1"/>
</dbReference>
<dbReference type="InterPro" id="IPR011059">
    <property type="entry name" value="Metal-dep_hydrolase_composite"/>
</dbReference>
<name>A0ABU3EMF8_9RHOB</name>
<dbReference type="InterPro" id="IPR051781">
    <property type="entry name" value="Metallo-dep_Hydrolase"/>
</dbReference>
<dbReference type="InterPro" id="IPR032466">
    <property type="entry name" value="Metal_Hydrolase"/>
</dbReference>
<feature type="region of interest" description="Disordered" evidence="1">
    <location>
        <begin position="425"/>
        <end position="447"/>
    </location>
</feature>
<evidence type="ECO:0000256" key="1">
    <source>
        <dbReference type="SAM" id="MobiDB-lite"/>
    </source>
</evidence>
<dbReference type="SUPFAM" id="SSF51338">
    <property type="entry name" value="Composite domain of metallo-dependent hydrolases"/>
    <property type="match status" value="1"/>
</dbReference>
<dbReference type="InterPro" id="IPR006680">
    <property type="entry name" value="Amidohydro-rel"/>
</dbReference>
<evidence type="ECO:0000259" key="3">
    <source>
        <dbReference type="Pfam" id="PF01979"/>
    </source>
</evidence>
<keyword evidence="5" id="KW-1185">Reference proteome</keyword>
<dbReference type="CDD" id="cd01299">
    <property type="entry name" value="Met_dep_hydrolase_A"/>
    <property type="match status" value="1"/>
</dbReference>
<feature type="domain" description="Amidohydrolase-related" evidence="3">
    <location>
        <begin position="79"/>
        <end position="408"/>
    </location>
</feature>
<dbReference type="InterPro" id="IPR057744">
    <property type="entry name" value="OTAase-like"/>
</dbReference>
<dbReference type="Gene3D" id="2.30.40.10">
    <property type="entry name" value="Urease, subunit C, domain 1"/>
    <property type="match status" value="1"/>
</dbReference>
<evidence type="ECO:0000313" key="5">
    <source>
        <dbReference type="Proteomes" id="UP001251085"/>
    </source>
</evidence>
<dbReference type="EMBL" id="JAVRQI010000027">
    <property type="protein sequence ID" value="MDT1064610.1"/>
    <property type="molecule type" value="Genomic_DNA"/>
</dbReference>